<dbReference type="HOGENOM" id="CLU_038942_1_2_1"/>
<dbReference type="STRING" id="1284197.S8AJV3"/>
<dbReference type="GO" id="GO:0005737">
    <property type="term" value="C:cytoplasm"/>
    <property type="evidence" value="ECO:0007669"/>
    <property type="project" value="TreeGrafter"/>
</dbReference>
<dbReference type="InterPro" id="IPR029063">
    <property type="entry name" value="SAM-dependent_MTases_sf"/>
</dbReference>
<dbReference type="Pfam" id="PF10294">
    <property type="entry name" value="Methyltransf_16"/>
    <property type="match status" value="1"/>
</dbReference>
<comment type="caution">
    <text evidence="1">The sequence shown here is derived from an EMBL/GenBank/DDBJ whole genome shotgun (WGS) entry which is preliminary data.</text>
</comment>
<evidence type="ECO:0000313" key="2">
    <source>
        <dbReference type="Proteomes" id="UP000015100"/>
    </source>
</evidence>
<sequence length="350" mass="38866">MDAAAGGGDGGGVLIQLKRLYLQSVPANKIPFDGLLSLVPRLDWAFQDQLFNTVLSQDATAYPPTRSYTRLFLKTLIGKLEQKIGKDEEIHDEILILYSALLSQPESIDDDIRKPTNITYLLPSVESFLFQGVDPQVVISERKSLLSANGHTGSRTWEAALALGEYFLSPSSPIPLSSFGQLRVIELGAGTGFTSILLSKLRAKYVLATDGSDAVCDAIKTNIDLNGASQNVSVSHLLWGECQEQSPIYSEQWNLVVGGDITYDTRDLSDLVYTLKRLLRNHAQDGTYAIISATVRNESTIQLFEQHMDGSELAYERKELSADSRRLWYYGSETPIRIYTIRLKSKGDHR</sequence>
<organism evidence="1 2">
    <name type="scientific">Dactylellina haptotyla (strain CBS 200.50)</name>
    <name type="common">Nematode-trapping fungus</name>
    <name type="synonym">Monacrosporium haptotylum</name>
    <dbReference type="NCBI Taxonomy" id="1284197"/>
    <lineage>
        <taxon>Eukaryota</taxon>
        <taxon>Fungi</taxon>
        <taxon>Dikarya</taxon>
        <taxon>Ascomycota</taxon>
        <taxon>Pezizomycotina</taxon>
        <taxon>Orbiliomycetes</taxon>
        <taxon>Orbiliales</taxon>
        <taxon>Orbiliaceae</taxon>
        <taxon>Dactylellina</taxon>
    </lineage>
</organism>
<protein>
    <recommendedName>
        <fullName evidence="3">FAM86 N-terminal domain-containing protein</fullName>
    </recommendedName>
</protein>
<name>S8AJV3_DACHA</name>
<reference evidence="1 2" key="1">
    <citation type="journal article" date="2013" name="PLoS Genet.">
        <title>Genomic mechanisms accounting for the adaptation to parasitism in nematode-trapping fungi.</title>
        <authorList>
            <person name="Meerupati T."/>
            <person name="Andersson K.M."/>
            <person name="Friman E."/>
            <person name="Kumar D."/>
            <person name="Tunlid A."/>
            <person name="Ahren D."/>
        </authorList>
    </citation>
    <scope>NUCLEOTIDE SEQUENCE [LARGE SCALE GENOMIC DNA]</scope>
    <source>
        <strain evidence="1 2">CBS 200.50</strain>
    </source>
</reference>
<dbReference type="PANTHER" id="PTHR14614">
    <property type="entry name" value="HEPATOCELLULAR CARCINOMA-ASSOCIATED ANTIGEN"/>
    <property type="match status" value="1"/>
</dbReference>
<dbReference type="Proteomes" id="UP000015100">
    <property type="component" value="Unassembled WGS sequence"/>
</dbReference>
<dbReference type="EMBL" id="AQGS01000244">
    <property type="protein sequence ID" value="EPS41406.1"/>
    <property type="molecule type" value="Genomic_DNA"/>
</dbReference>
<proteinExistence type="predicted"/>
<keyword evidence="2" id="KW-1185">Reference proteome</keyword>
<dbReference type="OrthoDB" id="194386at2759"/>
<dbReference type="OMA" id="PIRTYRI"/>
<accession>S8AJV3</accession>
<dbReference type="AlphaFoldDB" id="S8AJV3"/>
<evidence type="ECO:0008006" key="3">
    <source>
        <dbReference type="Google" id="ProtNLM"/>
    </source>
</evidence>
<dbReference type="InterPro" id="IPR019410">
    <property type="entry name" value="Methyltransf_16"/>
</dbReference>
<dbReference type="eggNOG" id="KOG2497">
    <property type="taxonomic scope" value="Eukaryota"/>
</dbReference>
<evidence type="ECO:0000313" key="1">
    <source>
        <dbReference type="EMBL" id="EPS41406.1"/>
    </source>
</evidence>
<reference evidence="2" key="2">
    <citation type="submission" date="2013-04" db="EMBL/GenBank/DDBJ databases">
        <title>Genomic mechanisms accounting for the adaptation to parasitism in nematode-trapping fungi.</title>
        <authorList>
            <person name="Ahren D.G."/>
        </authorList>
    </citation>
    <scope>NUCLEOTIDE SEQUENCE [LARGE SCALE GENOMIC DNA]</scope>
    <source>
        <strain evidence="2">CBS 200.50</strain>
    </source>
</reference>
<gene>
    <name evidence="1" type="ORF">H072_4706</name>
</gene>
<dbReference type="SUPFAM" id="SSF53335">
    <property type="entry name" value="S-adenosyl-L-methionine-dependent methyltransferases"/>
    <property type="match status" value="1"/>
</dbReference>
<dbReference type="GO" id="GO:0008757">
    <property type="term" value="F:S-adenosylmethionine-dependent methyltransferase activity"/>
    <property type="evidence" value="ECO:0007669"/>
    <property type="project" value="UniProtKB-ARBA"/>
</dbReference>
<dbReference type="PANTHER" id="PTHR14614:SF130">
    <property type="entry name" value="PROTEIN-LYSINE N-METHYLTRANSFERASE EEF2KMT"/>
    <property type="match status" value="1"/>
</dbReference>
<dbReference type="CDD" id="cd02440">
    <property type="entry name" value="AdoMet_MTases"/>
    <property type="match status" value="1"/>
</dbReference>
<dbReference type="Gene3D" id="3.40.50.150">
    <property type="entry name" value="Vaccinia Virus protein VP39"/>
    <property type="match status" value="1"/>
</dbReference>